<dbReference type="PROSITE" id="PS51257">
    <property type="entry name" value="PROKAR_LIPOPROTEIN"/>
    <property type="match status" value="1"/>
</dbReference>
<sequence>MPRRRPVRTNAGAVACLALLTSGCTAGAVDVARTDPGDDAAACERLVDALPQTLADLERRDVDDAAATTAAAWGDPPIVLRCGVGEPASFDALSSCQITNGVAWYIPDEQITGRAVDITMTTIGREPGVEVRIPADYFPPAATMVGLAAPLTEHTEKVERCG</sequence>
<dbReference type="Proteomes" id="UP000291189">
    <property type="component" value="Unassembled WGS sequence"/>
</dbReference>
<gene>
    <name evidence="2" type="ORF">ETU37_09855</name>
</gene>
<accession>A0A4Q5J419</accession>
<protein>
    <submittedName>
        <fullName evidence="2">DUF3515 domain-containing protein</fullName>
    </submittedName>
</protein>
<comment type="caution">
    <text evidence="2">The sequence shown here is derived from an EMBL/GenBank/DDBJ whole genome shotgun (WGS) entry which is preliminary data.</text>
</comment>
<name>A0A4Q5J419_9ACTN</name>
<proteinExistence type="predicted"/>
<dbReference type="RefSeq" id="WP_129987084.1">
    <property type="nucleotide sequence ID" value="NZ_SDPU01000021.1"/>
</dbReference>
<organism evidence="2 3">
    <name type="scientific">Nocardioides iriomotensis</name>
    <dbReference type="NCBI Taxonomy" id="715784"/>
    <lineage>
        <taxon>Bacteria</taxon>
        <taxon>Bacillati</taxon>
        <taxon>Actinomycetota</taxon>
        <taxon>Actinomycetes</taxon>
        <taxon>Propionibacteriales</taxon>
        <taxon>Nocardioidaceae</taxon>
        <taxon>Nocardioides</taxon>
    </lineage>
</organism>
<feature type="signal peptide" evidence="1">
    <location>
        <begin position="1"/>
        <end position="28"/>
    </location>
</feature>
<reference evidence="2 3" key="1">
    <citation type="submission" date="2019-01" db="EMBL/GenBank/DDBJ databases">
        <title>Nocardioides guangzhouensis sp. nov., an actinobacterium isolated from soil.</title>
        <authorList>
            <person name="Fu Y."/>
            <person name="Cai Y."/>
            <person name="Lin Z."/>
            <person name="Chen P."/>
        </authorList>
    </citation>
    <scope>NUCLEOTIDE SEQUENCE [LARGE SCALE GENOMIC DNA]</scope>
    <source>
        <strain evidence="2 3">NBRC 105384</strain>
    </source>
</reference>
<keyword evidence="3" id="KW-1185">Reference proteome</keyword>
<evidence type="ECO:0000256" key="1">
    <source>
        <dbReference type="SAM" id="SignalP"/>
    </source>
</evidence>
<evidence type="ECO:0000313" key="2">
    <source>
        <dbReference type="EMBL" id="RYU12309.1"/>
    </source>
</evidence>
<dbReference type="EMBL" id="SDPU01000021">
    <property type="protein sequence ID" value="RYU12309.1"/>
    <property type="molecule type" value="Genomic_DNA"/>
</dbReference>
<dbReference type="OrthoDB" id="3213819at2"/>
<evidence type="ECO:0000313" key="3">
    <source>
        <dbReference type="Proteomes" id="UP000291189"/>
    </source>
</evidence>
<keyword evidence="1" id="KW-0732">Signal</keyword>
<feature type="chain" id="PRO_5020790366" evidence="1">
    <location>
        <begin position="29"/>
        <end position="162"/>
    </location>
</feature>
<dbReference type="InterPro" id="IPR021903">
    <property type="entry name" value="DUF3515"/>
</dbReference>
<dbReference type="AlphaFoldDB" id="A0A4Q5J419"/>
<dbReference type="Pfam" id="PF12028">
    <property type="entry name" value="DUF3515"/>
    <property type="match status" value="1"/>
</dbReference>